<keyword evidence="1" id="KW-0472">Membrane</keyword>
<dbReference type="SUPFAM" id="SSF103088">
    <property type="entry name" value="OmpA-like"/>
    <property type="match status" value="1"/>
</dbReference>
<dbReference type="PROSITE" id="PS51123">
    <property type="entry name" value="OMPA_2"/>
    <property type="match status" value="1"/>
</dbReference>
<dbReference type="Proteomes" id="UP001385892">
    <property type="component" value="Unassembled WGS sequence"/>
</dbReference>
<feature type="domain" description="OmpA-like" evidence="3">
    <location>
        <begin position="100"/>
        <end position="214"/>
    </location>
</feature>
<gene>
    <name evidence="4" type="ORF">WKW82_28180</name>
</gene>
<feature type="region of interest" description="Disordered" evidence="2">
    <location>
        <begin position="61"/>
        <end position="87"/>
    </location>
</feature>
<protein>
    <submittedName>
        <fullName evidence="4">OmpA family protein</fullName>
    </submittedName>
</protein>
<reference evidence="4 5" key="1">
    <citation type="submission" date="2024-03" db="EMBL/GenBank/DDBJ databases">
        <title>Novel species of the genus Variovorax.</title>
        <authorList>
            <person name="Liu Q."/>
            <person name="Xin Y.-H."/>
        </authorList>
    </citation>
    <scope>NUCLEOTIDE SEQUENCE [LARGE SCALE GENOMIC DNA]</scope>
    <source>
        <strain evidence="4 5">KACC 18900</strain>
    </source>
</reference>
<accession>A0ABU8WSQ2</accession>
<dbReference type="EMBL" id="JBBKZT010000015">
    <property type="protein sequence ID" value="MEJ8850547.1"/>
    <property type="molecule type" value="Genomic_DNA"/>
</dbReference>
<dbReference type="Gene3D" id="3.30.1330.60">
    <property type="entry name" value="OmpA-like domain"/>
    <property type="match status" value="1"/>
</dbReference>
<evidence type="ECO:0000259" key="3">
    <source>
        <dbReference type="PROSITE" id="PS51123"/>
    </source>
</evidence>
<dbReference type="CDD" id="cd07185">
    <property type="entry name" value="OmpA_C-like"/>
    <property type="match status" value="1"/>
</dbReference>
<feature type="compositionally biased region" description="Pro residues" evidence="2">
    <location>
        <begin position="78"/>
        <end position="87"/>
    </location>
</feature>
<dbReference type="PANTHER" id="PTHR30329">
    <property type="entry name" value="STATOR ELEMENT OF FLAGELLAR MOTOR COMPLEX"/>
    <property type="match status" value="1"/>
</dbReference>
<organism evidence="4 5">
    <name type="scientific">Variovorax rhizosphaerae</name>
    <dbReference type="NCBI Taxonomy" id="1836200"/>
    <lineage>
        <taxon>Bacteria</taxon>
        <taxon>Pseudomonadati</taxon>
        <taxon>Pseudomonadota</taxon>
        <taxon>Betaproteobacteria</taxon>
        <taxon>Burkholderiales</taxon>
        <taxon>Comamonadaceae</taxon>
        <taxon>Variovorax</taxon>
    </lineage>
</organism>
<name>A0ABU8WSQ2_9BURK</name>
<keyword evidence="5" id="KW-1185">Reference proteome</keyword>
<evidence type="ECO:0000256" key="2">
    <source>
        <dbReference type="SAM" id="MobiDB-lite"/>
    </source>
</evidence>
<dbReference type="Pfam" id="PF00691">
    <property type="entry name" value="OmpA"/>
    <property type="match status" value="1"/>
</dbReference>
<sequence length="214" mass="22909">MKSIVSAASHPIAGFVFVFLLVGIQPISADTQHEGSGVEPSLQAAQMLIVRDYAGYDEISLPLDPRSESRGVRSPLFEEPPQPRPPTPAILSVPELSSSLDANGKVVVAGIRFDARNELDPSSKPALDQIGALLKQRPALRLHVVVHTDNIGALASNRELSQRYAHAICVALVVDYGIARNRLTANGLGSLSPLVSNQSGRGRATNRRVELVVQ</sequence>
<evidence type="ECO:0000256" key="1">
    <source>
        <dbReference type="PROSITE-ProRule" id="PRU00473"/>
    </source>
</evidence>
<dbReference type="PANTHER" id="PTHR30329:SF21">
    <property type="entry name" value="LIPOPROTEIN YIAD-RELATED"/>
    <property type="match status" value="1"/>
</dbReference>
<dbReference type="RefSeq" id="WP_340345914.1">
    <property type="nucleotide sequence ID" value="NZ_JBBKZT010000015.1"/>
</dbReference>
<dbReference type="InterPro" id="IPR006665">
    <property type="entry name" value="OmpA-like"/>
</dbReference>
<evidence type="ECO:0000313" key="5">
    <source>
        <dbReference type="Proteomes" id="UP001385892"/>
    </source>
</evidence>
<dbReference type="InterPro" id="IPR036737">
    <property type="entry name" value="OmpA-like_sf"/>
</dbReference>
<proteinExistence type="predicted"/>
<evidence type="ECO:0000313" key="4">
    <source>
        <dbReference type="EMBL" id="MEJ8850547.1"/>
    </source>
</evidence>
<comment type="caution">
    <text evidence="4">The sequence shown here is derived from an EMBL/GenBank/DDBJ whole genome shotgun (WGS) entry which is preliminary data.</text>
</comment>
<dbReference type="InterPro" id="IPR050330">
    <property type="entry name" value="Bact_OuterMem_StrucFunc"/>
</dbReference>